<keyword evidence="3" id="KW-0813">Transport</keyword>
<comment type="subcellular location">
    <subcellularLocation>
        <location evidence="1">Membrane</location>
        <topology evidence="1">Multi-pass membrane protein</topology>
    </subcellularLocation>
</comment>
<evidence type="ECO:0000256" key="6">
    <source>
        <dbReference type="ARBA" id="ARBA00023136"/>
    </source>
</evidence>
<dbReference type="SUPFAM" id="SSF52540">
    <property type="entry name" value="P-loop containing nucleoside triphosphate hydrolases"/>
    <property type="match status" value="1"/>
</dbReference>
<organism evidence="9 10">
    <name type="scientific">Stichopus japonicus</name>
    <name type="common">Sea cucumber</name>
    <dbReference type="NCBI Taxonomy" id="307972"/>
    <lineage>
        <taxon>Eukaryota</taxon>
        <taxon>Metazoa</taxon>
        <taxon>Echinodermata</taxon>
        <taxon>Eleutherozoa</taxon>
        <taxon>Echinozoa</taxon>
        <taxon>Holothuroidea</taxon>
        <taxon>Aspidochirotacea</taxon>
        <taxon>Aspidochirotida</taxon>
        <taxon>Stichopodidae</taxon>
        <taxon>Apostichopus</taxon>
    </lineage>
</organism>
<evidence type="ECO:0000256" key="2">
    <source>
        <dbReference type="ARBA" id="ARBA00005814"/>
    </source>
</evidence>
<gene>
    <name evidence="9" type="ORF">BSL78_12316</name>
</gene>
<dbReference type="Gene3D" id="3.40.50.300">
    <property type="entry name" value="P-loop containing nucleotide triphosphate hydrolases"/>
    <property type="match status" value="1"/>
</dbReference>
<evidence type="ECO:0000259" key="8">
    <source>
        <dbReference type="Pfam" id="PF00005"/>
    </source>
</evidence>
<dbReference type="PANTHER" id="PTHR48041">
    <property type="entry name" value="ABC TRANSPORTER G FAMILY MEMBER 28"/>
    <property type="match status" value="1"/>
</dbReference>
<comment type="caution">
    <text evidence="9">The sequence shown here is derived from an EMBL/GenBank/DDBJ whole genome shotgun (WGS) entry which is preliminary data.</text>
</comment>
<evidence type="ECO:0000313" key="9">
    <source>
        <dbReference type="EMBL" id="PIK50786.1"/>
    </source>
</evidence>
<comment type="similarity">
    <text evidence="2">Belongs to the ABC transporter superfamily. ABCG family. Eye pigment precursor importer (TC 3.A.1.204) subfamily.</text>
</comment>
<evidence type="ECO:0000256" key="1">
    <source>
        <dbReference type="ARBA" id="ARBA00004141"/>
    </source>
</evidence>
<sequence length="216" mass="24020">MDISGPAKDNKEQIHQTGSSQQQQSANSRKYRPDCCGRLEMESVAVENKAFEEDIALPETVPTDKEDNVFNEEDNVPDIKKDSDAREVDGMTLSFHEISYDVNISNLRKKTTKTILKNVSGIFKPGMNAILGPTGGGKTSLLDVLATRKDPQGLSGVVLINGQEQPQNFRLASGYVVQDDVIMGTLTVRENLEFSAAYDFRVAYRRKRKENESMIS</sequence>
<keyword evidence="10" id="KW-1185">Reference proteome</keyword>
<dbReference type="OrthoDB" id="66620at2759"/>
<keyword evidence="4" id="KW-0812">Transmembrane</keyword>
<evidence type="ECO:0000256" key="3">
    <source>
        <dbReference type="ARBA" id="ARBA00022448"/>
    </source>
</evidence>
<dbReference type="InterPro" id="IPR003439">
    <property type="entry name" value="ABC_transporter-like_ATP-bd"/>
</dbReference>
<protein>
    <submittedName>
        <fullName evidence="9">Putative ATP-binding cassette sub-family G member 2-like</fullName>
    </submittedName>
</protein>
<name>A0A2G8KS01_STIJA</name>
<feature type="domain" description="ABC transporter" evidence="8">
    <location>
        <begin position="116"/>
        <end position="203"/>
    </location>
</feature>
<dbReference type="GO" id="GO:0016887">
    <property type="term" value="F:ATP hydrolysis activity"/>
    <property type="evidence" value="ECO:0007669"/>
    <property type="project" value="InterPro"/>
</dbReference>
<dbReference type="AlphaFoldDB" id="A0A2G8KS01"/>
<dbReference type="GO" id="GO:0005886">
    <property type="term" value="C:plasma membrane"/>
    <property type="evidence" value="ECO:0007669"/>
    <property type="project" value="TreeGrafter"/>
</dbReference>
<dbReference type="STRING" id="307972.A0A2G8KS01"/>
<accession>A0A2G8KS01</accession>
<evidence type="ECO:0000256" key="5">
    <source>
        <dbReference type="ARBA" id="ARBA00022989"/>
    </source>
</evidence>
<dbReference type="EMBL" id="MRZV01000404">
    <property type="protein sequence ID" value="PIK50786.1"/>
    <property type="molecule type" value="Genomic_DNA"/>
</dbReference>
<evidence type="ECO:0000256" key="4">
    <source>
        <dbReference type="ARBA" id="ARBA00022692"/>
    </source>
</evidence>
<dbReference type="Pfam" id="PF00005">
    <property type="entry name" value="ABC_tran"/>
    <property type="match status" value="1"/>
</dbReference>
<dbReference type="PANTHER" id="PTHR48041:SF116">
    <property type="entry name" value="PROTEIN BROWN"/>
    <property type="match status" value="1"/>
</dbReference>
<dbReference type="InterPro" id="IPR050352">
    <property type="entry name" value="ABCG_transporters"/>
</dbReference>
<evidence type="ECO:0000313" key="10">
    <source>
        <dbReference type="Proteomes" id="UP000230750"/>
    </source>
</evidence>
<keyword evidence="9" id="KW-0547">Nucleotide-binding</keyword>
<dbReference type="Proteomes" id="UP000230750">
    <property type="component" value="Unassembled WGS sequence"/>
</dbReference>
<dbReference type="InterPro" id="IPR027417">
    <property type="entry name" value="P-loop_NTPase"/>
</dbReference>
<keyword evidence="9" id="KW-0067">ATP-binding</keyword>
<keyword evidence="6" id="KW-0472">Membrane</keyword>
<dbReference type="GO" id="GO:0042626">
    <property type="term" value="F:ATPase-coupled transmembrane transporter activity"/>
    <property type="evidence" value="ECO:0007669"/>
    <property type="project" value="TreeGrafter"/>
</dbReference>
<reference evidence="9 10" key="1">
    <citation type="journal article" date="2017" name="PLoS Biol.">
        <title>The sea cucumber genome provides insights into morphological evolution and visceral regeneration.</title>
        <authorList>
            <person name="Zhang X."/>
            <person name="Sun L."/>
            <person name="Yuan J."/>
            <person name="Sun Y."/>
            <person name="Gao Y."/>
            <person name="Zhang L."/>
            <person name="Li S."/>
            <person name="Dai H."/>
            <person name="Hamel J.F."/>
            <person name="Liu C."/>
            <person name="Yu Y."/>
            <person name="Liu S."/>
            <person name="Lin W."/>
            <person name="Guo K."/>
            <person name="Jin S."/>
            <person name="Xu P."/>
            <person name="Storey K.B."/>
            <person name="Huan P."/>
            <person name="Zhang T."/>
            <person name="Zhou Y."/>
            <person name="Zhang J."/>
            <person name="Lin C."/>
            <person name="Li X."/>
            <person name="Xing L."/>
            <person name="Huo D."/>
            <person name="Sun M."/>
            <person name="Wang L."/>
            <person name="Mercier A."/>
            <person name="Li F."/>
            <person name="Yang H."/>
            <person name="Xiang J."/>
        </authorList>
    </citation>
    <scope>NUCLEOTIDE SEQUENCE [LARGE SCALE GENOMIC DNA]</scope>
    <source>
        <strain evidence="9">Shaxun</strain>
        <tissue evidence="9">Muscle</tissue>
    </source>
</reference>
<feature type="region of interest" description="Disordered" evidence="7">
    <location>
        <begin position="1"/>
        <end position="34"/>
    </location>
</feature>
<keyword evidence="5" id="KW-1133">Transmembrane helix</keyword>
<evidence type="ECO:0000256" key="7">
    <source>
        <dbReference type="SAM" id="MobiDB-lite"/>
    </source>
</evidence>
<dbReference type="GO" id="GO:0005524">
    <property type="term" value="F:ATP binding"/>
    <property type="evidence" value="ECO:0007669"/>
    <property type="project" value="UniProtKB-KW"/>
</dbReference>
<proteinExistence type="inferred from homology"/>